<feature type="compositionally biased region" description="Basic residues" evidence="1">
    <location>
        <begin position="370"/>
        <end position="398"/>
    </location>
</feature>
<feature type="compositionally biased region" description="Polar residues" evidence="1">
    <location>
        <begin position="715"/>
        <end position="725"/>
    </location>
</feature>
<feature type="compositionally biased region" description="Basic and acidic residues" evidence="1">
    <location>
        <begin position="63"/>
        <end position="76"/>
    </location>
</feature>
<accession>A0A8S3ZIA6</accession>
<feature type="region of interest" description="Disordered" evidence="1">
    <location>
        <begin position="1"/>
        <end position="113"/>
    </location>
</feature>
<keyword evidence="3" id="KW-1185">Reference proteome</keyword>
<feature type="compositionally biased region" description="Basic and acidic residues" evidence="1">
    <location>
        <begin position="281"/>
        <end position="290"/>
    </location>
</feature>
<dbReference type="PANTHER" id="PTHR37572">
    <property type="entry name" value="GA22863"/>
    <property type="match status" value="1"/>
</dbReference>
<reference evidence="2" key="1">
    <citation type="submission" date="2021-04" db="EMBL/GenBank/DDBJ databases">
        <authorList>
            <consortium name="Molecular Ecology Group"/>
        </authorList>
    </citation>
    <scope>NUCLEOTIDE SEQUENCE</scope>
</reference>
<dbReference type="Proteomes" id="UP000678393">
    <property type="component" value="Unassembled WGS sequence"/>
</dbReference>
<feature type="compositionally biased region" description="Low complexity" evidence="1">
    <location>
        <begin position="79"/>
        <end position="90"/>
    </location>
</feature>
<comment type="caution">
    <text evidence="2">The sequence shown here is derived from an EMBL/GenBank/DDBJ whole genome shotgun (WGS) entry which is preliminary data.</text>
</comment>
<dbReference type="AlphaFoldDB" id="A0A8S3ZIA6"/>
<dbReference type="PANTHER" id="PTHR37572:SF1">
    <property type="entry name" value="GA22863"/>
    <property type="match status" value="1"/>
</dbReference>
<feature type="region of interest" description="Disordered" evidence="1">
    <location>
        <begin position="885"/>
        <end position="1012"/>
    </location>
</feature>
<name>A0A8S3ZIA6_9EUPU</name>
<feature type="compositionally biased region" description="Acidic residues" evidence="1">
    <location>
        <begin position="946"/>
        <end position="964"/>
    </location>
</feature>
<proteinExistence type="predicted"/>
<evidence type="ECO:0000313" key="2">
    <source>
        <dbReference type="EMBL" id="CAG5129029.1"/>
    </source>
</evidence>
<feature type="region of interest" description="Disordered" evidence="1">
    <location>
        <begin position="202"/>
        <end position="825"/>
    </location>
</feature>
<feature type="compositionally biased region" description="Basic and acidic residues" evidence="1">
    <location>
        <begin position="559"/>
        <end position="583"/>
    </location>
</feature>
<feature type="compositionally biased region" description="Low complexity" evidence="1">
    <location>
        <begin position="513"/>
        <end position="522"/>
    </location>
</feature>
<feature type="compositionally biased region" description="Basic and acidic residues" evidence="1">
    <location>
        <begin position="662"/>
        <end position="675"/>
    </location>
</feature>
<gene>
    <name evidence="2" type="ORF">CUNI_LOCUS14587</name>
</gene>
<feature type="compositionally biased region" description="Basic and acidic residues" evidence="1">
    <location>
        <begin position="250"/>
        <end position="260"/>
    </location>
</feature>
<feature type="non-terminal residue" evidence="2">
    <location>
        <position position="1039"/>
    </location>
</feature>
<feature type="compositionally biased region" description="Low complexity" evidence="1">
    <location>
        <begin position="407"/>
        <end position="428"/>
    </location>
</feature>
<feature type="compositionally biased region" description="Basic and acidic residues" evidence="1">
    <location>
        <begin position="609"/>
        <end position="626"/>
    </location>
</feature>
<feature type="compositionally biased region" description="Polar residues" evidence="1">
    <location>
        <begin position="92"/>
        <end position="110"/>
    </location>
</feature>
<feature type="compositionally biased region" description="Basic and acidic residues" evidence="1">
    <location>
        <begin position="1002"/>
        <end position="1012"/>
    </location>
</feature>
<feature type="compositionally biased region" description="Basic and acidic residues" evidence="1">
    <location>
        <begin position="646"/>
        <end position="655"/>
    </location>
</feature>
<sequence length="1039" mass="118405">PLPEPDFIQPPVNVPMSPQRPRLHFPQPDFQNWPNPFNDMKMFQPRGFQNDRRPFNTRAQRRSFGDRGRPMRERGRFFGRGFPSGNNRGFSPGNNRGFSPGNNRGFSPGNNRGFPTDNNRGFPPGNNRGFPPGNNRGFLPGNNRGFPPGNNRGFLPGNNRGFFQRGRGRADSQTLQQFPAADNIDSAVGNLIVIQPQRKDIEDKKDSHSVHLNNNDASKPKLLLPQDKYHTSSSTTAVQEVKPAEPTPPKPRDKFSRYNDNDSDSEEEEEDDWMDSLLADDDVKADKIAEGEAEPDTQAEDQQDSSEKDLEESSEVTFEVEIRKLEFSDNEEEENKPKHIESPFSPVRRSALSPKRRSPFSPVRRSALSPKRRSPLSPKRRSSLSPKRRSSLSPKRRSSLSPERRSPLYSTRRTPLSSERRPSLSPVRKSQLSPKQRSPHLQIRRSPFSLRRTPPLPQRSGSPRWRSPAQRPLSPQWKSGSPHKPHSPRQRSISPRRPNASRQASLSPKKHSSPLLSSAQRSPLPPRKRSRSPVRKQSSPSHTSSAHRRAGYFNLRGPNQERQRYQGRDFRASRHHDNTRFDQVRYNQSNRGKYSPSGSSVDRGNLAGHDGKYQPRIRDRQDRKNIELGQDNTGPERSSQQQDKQPLMKEIRVKESPLPQIDLDKLTPEERAKIEARRKKFSSSEVKIDPAKKVSLKSIKERTKKRKKSQQESSGTASESQNQESVENKSVKVNKHNIPRQEAESSSGVDDQKYALLEEDSENSDTGRNWKSEGSSKTKHGHKLQVPGRLHISLDDTSASAAKRERKNGSYSRHHKVRGFPERVREKLPYPRAAHFQHRNDFVSDDDASDETVGQNTLASSIVAKKPFKPDIPPEKLRIEVKVASKEKKSKKAKVKADFSQVYSVPAKRRRETDTKAVEEEPEVPIKKSKKKKKDKKSKHKLALSEPEEDADAADNTEDLEPEVEAAAPVPRLSVLERLGKKVPFQLPKEKEKRKKKKKKSHTDEEPTELDVKIQKIKEKNAAIARRQQEIEMDKKRYG</sequence>
<feature type="compositionally biased region" description="Polar residues" evidence="1">
    <location>
        <begin position="585"/>
        <end position="602"/>
    </location>
</feature>
<feature type="compositionally biased region" description="Polar residues" evidence="1">
    <location>
        <begin position="630"/>
        <end position="644"/>
    </location>
</feature>
<dbReference type="OrthoDB" id="6162968at2759"/>
<feature type="compositionally biased region" description="Acidic residues" evidence="1">
    <location>
        <begin position="291"/>
        <end position="314"/>
    </location>
</feature>
<organism evidence="2 3">
    <name type="scientific">Candidula unifasciata</name>
    <dbReference type="NCBI Taxonomy" id="100452"/>
    <lineage>
        <taxon>Eukaryota</taxon>
        <taxon>Metazoa</taxon>
        <taxon>Spiralia</taxon>
        <taxon>Lophotrochozoa</taxon>
        <taxon>Mollusca</taxon>
        <taxon>Gastropoda</taxon>
        <taxon>Heterobranchia</taxon>
        <taxon>Euthyneura</taxon>
        <taxon>Panpulmonata</taxon>
        <taxon>Eupulmonata</taxon>
        <taxon>Stylommatophora</taxon>
        <taxon>Helicina</taxon>
        <taxon>Helicoidea</taxon>
        <taxon>Geomitridae</taxon>
        <taxon>Candidula</taxon>
    </lineage>
</organism>
<dbReference type="EMBL" id="CAJHNH020003334">
    <property type="protein sequence ID" value="CAG5129029.1"/>
    <property type="molecule type" value="Genomic_DNA"/>
</dbReference>
<protein>
    <submittedName>
        <fullName evidence="2">Uncharacterized protein</fullName>
    </submittedName>
</protein>
<evidence type="ECO:0000256" key="1">
    <source>
        <dbReference type="SAM" id="MobiDB-lite"/>
    </source>
</evidence>
<feature type="compositionally biased region" description="Acidic residues" evidence="1">
    <location>
        <begin position="261"/>
        <end position="280"/>
    </location>
</feature>
<evidence type="ECO:0000313" key="3">
    <source>
        <dbReference type="Proteomes" id="UP000678393"/>
    </source>
</evidence>
<feature type="compositionally biased region" description="Basic residues" evidence="1">
    <location>
        <begin position="992"/>
        <end position="1001"/>
    </location>
</feature>
<feature type="compositionally biased region" description="Basic residues" evidence="1">
    <location>
        <begin position="927"/>
        <end position="942"/>
    </location>
</feature>